<organism evidence="16 17">
    <name type="scientific">Ligilactobacillus hayakitensis DSM 18933 = JCM 14209</name>
    <dbReference type="NCBI Taxonomy" id="1423755"/>
    <lineage>
        <taxon>Bacteria</taxon>
        <taxon>Bacillati</taxon>
        <taxon>Bacillota</taxon>
        <taxon>Bacilli</taxon>
        <taxon>Lactobacillales</taxon>
        <taxon>Lactobacillaceae</taxon>
        <taxon>Ligilactobacillus</taxon>
    </lineage>
</organism>
<dbReference type="InterPro" id="IPR002146">
    <property type="entry name" value="ATP_synth_b/b'su_bac/chlpt"/>
</dbReference>
<evidence type="ECO:0000256" key="15">
    <source>
        <dbReference type="SAM" id="Coils"/>
    </source>
</evidence>
<dbReference type="InterPro" id="IPR050059">
    <property type="entry name" value="ATP_synthase_B_chain"/>
</dbReference>
<evidence type="ECO:0000256" key="3">
    <source>
        <dbReference type="ARBA" id="ARBA00022475"/>
    </source>
</evidence>
<gene>
    <name evidence="13" type="primary">atpF</name>
    <name evidence="16" type="ORF">FC40_GL000626</name>
</gene>
<comment type="similarity">
    <text evidence="1 13 14">Belongs to the ATPase B chain family.</text>
</comment>
<evidence type="ECO:0000256" key="9">
    <source>
        <dbReference type="ARBA" id="ARBA00023136"/>
    </source>
</evidence>
<evidence type="ECO:0000256" key="1">
    <source>
        <dbReference type="ARBA" id="ARBA00005513"/>
    </source>
</evidence>
<evidence type="ECO:0000256" key="11">
    <source>
        <dbReference type="ARBA" id="ARBA00025198"/>
    </source>
</evidence>
<proteinExistence type="inferred from homology"/>
<evidence type="ECO:0000256" key="8">
    <source>
        <dbReference type="ARBA" id="ARBA00023065"/>
    </source>
</evidence>
<dbReference type="EMBL" id="AZGD01000090">
    <property type="protein sequence ID" value="KRM18841.1"/>
    <property type="molecule type" value="Genomic_DNA"/>
</dbReference>
<dbReference type="AlphaFoldDB" id="A0A0R1WSX5"/>
<dbReference type="RefSeq" id="WP_025022876.1">
    <property type="nucleotide sequence ID" value="NZ_AZGD01000090.1"/>
</dbReference>
<dbReference type="GO" id="GO:0005886">
    <property type="term" value="C:plasma membrane"/>
    <property type="evidence" value="ECO:0007669"/>
    <property type="project" value="UniProtKB-SubCell"/>
</dbReference>
<dbReference type="GO" id="GO:0012505">
    <property type="term" value="C:endomembrane system"/>
    <property type="evidence" value="ECO:0007669"/>
    <property type="project" value="UniProtKB-SubCell"/>
</dbReference>
<comment type="function">
    <text evidence="13">Component of the F(0) channel, it forms part of the peripheral stalk, linking F(1) to F(0).</text>
</comment>
<dbReference type="eggNOG" id="COG0711">
    <property type="taxonomic scope" value="Bacteria"/>
</dbReference>
<sequence>MNTTFLLGAAESGVAWGDFIFYIFTFLILLALVKKYAWGPVTEMMEKRSQKISDDIDSAEKARQDAEDLLAKREAALKNSRVEASEIIDRAKKNGEQQKANIISSAQDEVQTLKSNAKKDIQQERQEALDSVKNDVAELSIEIATKIIRKELTSKDQKALVDSYIEGLGKQNETR</sequence>
<keyword evidence="5 13" id="KW-0812">Transmembrane</keyword>
<dbReference type="GO" id="GO:0046933">
    <property type="term" value="F:proton-transporting ATP synthase activity, rotational mechanism"/>
    <property type="evidence" value="ECO:0007669"/>
    <property type="project" value="UniProtKB-UniRule"/>
</dbReference>
<dbReference type="STRING" id="1423755.FC40_GL000626"/>
<comment type="caution">
    <text evidence="16">The sequence shown here is derived from an EMBL/GenBank/DDBJ whole genome shotgun (WGS) entry which is preliminary data.</text>
</comment>
<comment type="subunit">
    <text evidence="13">F-type ATPases have 2 components, F(1) - the catalytic core - and F(0) - the membrane proton channel. F(1) has five subunits: alpha(3), beta(3), gamma(1), delta(1), epsilon(1). F(0) has three main subunits: a(1), b(2) and c(10-14). The alpha and beta chains form an alternating ring which encloses part of the gamma chain. F(1) is attached to F(0) by a central stalk formed by the gamma and epsilon chains, while a peripheral stalk is formed by the delta and b chains.</text>
</comment>
<keyword evidence="10 13" id="KW-0066">ATP synthesis</keyword>
<dbReference type="Gene3D" id="6.10.250.1580">
    <property type="match status" value="1"/>
</dbReference>
<dbReference type="PANTHER" id="PTHR33445">
    <property type="entry name" value="ATP SYNTHASE SUBUNIT B', CHLOROPLASTIC"/>
    <property type="match status" value="1"/>
</dbReference>
<keyword evidence="4 13" id="KW-0138">CF(0)</keyword>
<dbReference type="PANTHER" id="PTHR33445:SF1">
    <property type="entry name" value="ATP SYNTHASE SUBUNIT B"/>
    <property type="match status" value="1"/>
</dbReference>
<dbReference type="InterPro" id="IPR028987">
    <property type="entry name" value="ATP_synth_B-like_membr_sf"/>
</dbReference>
<name>A0A0R1WSX5_9LACO</name>
<comment type="subcellular location">
    <subcellularLocation>
        <location evidence="13">Cell membrane</location>
        <topology evidence="13">Single-pass membrane protein</topology>
    </subcellularLocation>
    <subcellularLocation>
        <location evidence="12">Endomembrane system</location>
        <topology evidence="12">Single-pass membrane protein</topology>
    </subcellularLocation>
</comment>
<comment type="function">
    <text evidence="11 13">F(1)F(0) ATP synthase produces ATP from ADP in the presence of a proton or sodium gradient. F-type ATPases consist of two structural domains, F(1) containing the extramembraneous catalytic core and F(0) containing the membrane proton channel, linked together by a central stalk and a peripheral stalk. During catalysis, ATP synthesis in the catalytic domain of F(1) is coupled via a rotary mechanism of the central stalk subunits to proton translocation.</text>
</comment>
<evidence type="ECO:0000256" key="2">
    <source>
        <dbReference type="ARBA" id="ARBA00022448"/>
    </source>
</evidence>
<dbReference type="GO" id="GO:0045259">
    <property type="term" value="C:proton-transporting ATP synthase complex"/>
    <property type="evidence" value="ECO:0007669"/>
    <property type="project" value="UniProtKB-KW"/>
</dbReference>
<keyword evidence="2 13" id="KW-0813">Transport</keyword>
<evidence type="ECO:0000313" key="16">
    <source>
        <dbReference type="EMBL" id="KRM18841.1"/>
    </source>
</evidence>
<feature type="transmembrane region" description="Helical" evidence="13">
    <location>
        <begin position="20"/>
        <end position="38"/>
    </location>
</feature>
<dbReference type="OrthoDB" id="282095at2"/>
<keyword evidence="9 13" id="KW-0472">Membrane</keyword>
<evidence type="ECO:0000256" key="5">
    <source>
        <dbReference type="ARBA" id="ARBA00022692"/>
    </source>
</evidence>
<keyword evidence="7 13" id="KW-1133">Transmembrane helix</keyword>
<keyword evidence="6 13" id="KW-0375">Hydrogen ion transport</keyword>
<accession>A0A0R1WSX5</accession>
<evidence type="ECO:0000256" key="10">
    <source>
        <dbReference type="ARBA" id="ARBA00023310"/>
    </source>
</evidence>
<dbReference type="Proteomes" id="UP000051054">
    <property type="component" value="Unassembled WGS sequence"/>
</dbReference>
<dbReference type="PATRIC" id="fig|1423755.3.peg.680"/>
<evidence type="ECO:0000256" key="7">
    <source>
        <dbReference type="ARBA" id="ARBA00022989"/>
    </source>
</evidence>
<dbReference type="NCBIfam" id="TIGR01144">
    <property type="entry name" value="ATP_synt_b"/>
    <property type="match status" value="1"/>
</dbReference>
<dbReference type="HAMAP" id="MF_01398">
    <property type="entry name" value="ATP_synth_b_bprime"/>
    <property type="match status" value="1"/>
</dbReference>
<keyword evidence="15" id="KW-0175">Coiled coil</keyword>
<dbReference type="Pfam" id="PF00430">
    <property type="entry name" value="ATP-synt_B"/>
    <property type="match status" value="1"/>
</dbReference>
<keyword evidence="8 13" id="KW-0406">Ion transport</keyword>
<evidence type="ECO:0000256" key="4">
    <source>
        <dbReference type="ARBA" id="ARBA00022547"/>
    </source>
</evidence>
<dbReference type="InterPro" id="IPR005864">
    <property type="entry name" value="ATP_synth_F0_bsu_bac"/>
</dbReference>
<keyword evidence="17" id="KW-1185">Reference proteome</keyword>
<evidence type="ECO:0000256" key="13">
    <source>
        <dbReference type="HAMAP-Rule" id="MF_01398"/>
    </source>
</evidence>
<dbReference type="CDD" id="cd06503">
    <property type="entry name" value="ATP-synt_Fo_b"/>
    <property type="match status" value="1"/>
</dbReference>
<evidence type="ECO:0000256" key="6">
    <source>
        <dbReference type="ARBA" id="ARBA00022781"/>
    </source>
</evidence>
<evidence type="ECO:0000256" key="14">
    <source>
        <dbReference type="RuleBase" id="RU003848"/>
    </source>
</evidence>
<evidence type="ECO:0000313" key="17">
    <source>
        <dbReference type="Proteomes" id="UP000051054"/>
    </source>
</evidence>
<dbReference type="GO" id="GO:0046961">
    <property type="term" value="F:proton-transporting ATPase activity, rotational mechanism"/>
    <property type="evidence" value="ECO:0007669"/>
    <property type="project" value="TreeGrafter"/>
</dbReference>
<feature type="coiled-coil region" evidence="15">
    <location>
        <begin position="49"/>
        <end position="79"/>
    </location>
</feature>
<reference evidence="16 17" key="1">
    <citation type="journal article" date="2015" name="Genome Announc.">
        <title>Expanding the biotechnology potential of lactobacilli through comparative genomics of 213 strains and associated genera.</title>
        <authorList>
            <person name="Sun Z."/>
            <person name="Harris H.M."/>
            <person name="McCann A."/>
            <person name="Guo C."/>
            <person name="Argimon S."/>
            <person name="Zhang W."/>
            <person name="Yang X."/>
            <person name="Jeffery I.B."/>
            <person name="Cooney J.C."/>
            <person name="Kagawa T.F."/>
            <person name="Liu W."/>
            <person name="Song Y."/>
            <person name="Salvetti E."/>
            <person name="Wrobel A."/>
            <person name="Rasinkangas P."/>
            <person name="Parkhill J."/>
            <person name="Rea M.C."/>
            <person name="O'Sullivan O."/>
            <person name="Ritari J."/>
            <person name="Douillard F.P."/>
            <person name="Paul Ross R."/>
            <person name="Yang R."/>
            <person name="Briner A.E."/>
            <person name="Felis G.E."/>
            <person name="de Vos W.M."/>
            <person name="Barrangou R."/>
            <person name="Klaenhammer T.R."/>
            <person name="Caufield P.W."/>
            <person name="Cui Y."/>
            <person name="Zhang H."/>
            <person name="O'Toole P.W."/>
        </authorList>
    </citation>
    <scope>NUCLEOTIDE SEQUENCE [LARGE SCALE GENOMIC DNA]</scope>
    <source>
        <strain evidence="16 17">DSM 18933</strain>
    </source>
</reference>
<keyword evidence="3 13" id="KW-1003">Cell membrane</keyword>
<protein>
    <recommendedName>
        <fullName evidence="13">ATP synthase subunit b</fullName>
    </recommendedName>
    <alternativeName>
        <fullName evidence="13">ATP synthase F(0) sector subunit b</fullName>
    </alternativeName>
    <alternativeName>
        <fullName evidence="13">ATPase subunit I</fullName>
    </alternativeName>
    <alternativeName>
        <fullName evidence="13">F-type ATPase subunit b</fullName>
        <shortName evidence="13">F-ATPase subunit b</shortName>
    </alternativeName>
</protein>
<evidence type="ECO:0000256" key="12">
    <source>
        <dbReference type="ARBA" id="ARBA00037847"/>
    </source>
</evidence>
<dbReference type="SUPFAM" id="SSF81573">
    <property type="entry name" value="F1F0 ATP synthase subunit B, membrane domain"/>
    <property type="match status" value="1"/>
</dbReference>